<dbReference type="Proteomes" id="UP000059680">
    <property type="component" value="Chromosome 1"/>
</dbReference>
<accession>A0A0N7KCN9</accession>
<gene>
    <name evidence="1" type="ordered locus">Os01g0250401</name>
    <name evidence="1" type="ORF">OSNPB_010250401</name>
</gene>
<name>A0A0N7KCN9_ORYSJ</name>
<keyword evidence="2" id="KW-1185">Reference proteome</keyword>
<proteinExistence type="predicted"/>
<sequence length="88" mass="9350">MAYLWQSIESNQNYSARQLAKGGGGAPRAVSKGRWPTERENVVCNRPRAMPRRRLCAAALACDALLLLCDGGAARSSEAEGTGGAEEV</sequence>
<reference evidence="1 2" key="3">
    <citation type="journal article" date="2013" name="Rice">
        <title>Improvement of the Oryza sativa Nipponbare reference genome using next generation sequence and optical map data.</title>
        <authorList>
            <person name="Kawahara Y."/>
            <person name="de la Bastide M."/>
            <person name="Hamilton J.P."/>
            <person name="Kanamori H."/>
            <person name="McCombie W.R."/>
            <person name="Ouyang S."/>
            <person name="Schwartz D.C."/>
            <person name="Tanaka T."/>
            <person name="Wu J."/>
            <person name="Zhou S."/>
            <person name="Childs K.L."/>
            <person name="Davidson R.M."/>
            <person name="Lin H."/>
            <person name="Quesada-Ocampo L."/>
            <person name="Vaillancourt B."/>
            <person name="Sakai H."/>
            <person name="Lee S.S."/>
            <person name="Kim J."/>
            <person name="Numa H."/>
            <person name="Itoh T."/>
            <person name="Buell C.R."/>
            <person name="Matsumoto T."/>
        </authorList>
    </citation>
    <scope>NUCLEOTIDE SEQUENCE [LARGE SCALE GENOMIC DNA]</scope>
    <source>
        <strain evidence="2">cv. Nipponbare</strain>
    </source>
</reference>
<reference evidence="1 2" key="2">
    <citation type="journal article" date="2013" name="Plant Cell Physiol.">
        <title>Rice Annotation Project Database (RAP-DB): an integrative and interactive database for rice genomics.</title>
        <authorList>
            <person name="Sakai H."/>
            <person name="Lee S.S."/>
            <person name="Tanaka T."/>
            <person name="Numa H."/>
            <person name="Kim J."/>
            <person name="Kawahara Y."/>
            <person name="Wakimoto H."/>
            <person name="Yang C.C."/>
            <person name="Iwamoto M."/>
            <person name="Abe T."/>
            <person name="Yamada Y."/>
            <person name="Muto A."/>
            <person name="Inokuchi H."/>
            <person name="Ikemura T."/>
            <person name="Matsumoto T."/>
            <person name="Sasaki T."/>
            <person name="Itoh T."/>
        </authorList>
    </citation>
    <scope>NUCLEOTIDE SEQUENCE [LARGE SCALE GENOMIC DNA]</scope>
    <source>
        <strain evidence="2">cv. Nipponbare</strain>
    </source>
</reference>
<dbReference type="EMBL" id="AP014957">
    <property type="protein sequence ID" value="BAS71345.1"/>
    <property type="molecule type" value="Genomic_DNA"/>
</dbReference>
<dbReference type="InParanoid" id="A0A0N7KCN9"/>
<dbReference type="PaxDb" id="39947-A0A0N7KCN9"/>
<organism evidence="1 2">
    <name type="scientific">Oryza sativa subsp. japonica</name>
    <name type="common">Rice</name>
    <dbReference type="NCBI Taxonomy" id="39947"/>
    <lineage>
        <taxon>Eukaryota</taxon>
        <taxon>Viridiplantae</taxon>
        <taxon>Streptophyta</taxon>
        <taxon>Embryophyta</taxon>
        <taxon>Tracheophyta</taxon>
        <taxon>Spermatophyta</taxon>
        <taxon>Magnoliopsida</taxon>
        <taxon>Liliopsida</taxon>
        <taxon>Poales</taxon>
        <taxon>Poaceae</taxon>
        <taxon>BOP clade</taxon>
        <taxon>Oryzoideae</taxon>
        <taxon>Oryzeae</taxon>
        <taxon>Oryzinae</taxon>
        <taxon>Oryza</taxon>
        <taxon>Oryza sativa</taxon>
    </lineage>
</organism>
<evidence type="ECO:0000313" key="2">
    <source>
        <dbReference type="Proteomes" id="UP000059680"/>
    </source>
</evidence>
<reference evidence="2" key="1">
    <citation type="journal article" date="2005" name="Nature">
        <title>The map-based sequence of the rice genome.</title>
        <authorList>
            <consortium name="International rice genome sequencing project (IRGSP)"/>
            <person name="Matsumoto T."/>
            <person name="Wu J."/>
            <person name="Kanamori H."/>
            <person name="Katayose Y."/>
            <person name="Fujisawa M."/>
            <person name="Namiki N."/>
            <person name="Mizuno H."/>
            <person name="Yamamoto K."/>
            <person name="Antonio B.A."/>
            <person name="Baba T."/>
            <person name="Sakata K."/>
            <person name="Nagamura Y."/>
            <person name="Aoki H."/>
            <person name="Arikawa K."/>
            <person name="Arita K."/>
            <person name="Bito T."/>
            <person name="Chiden Y."/>
            <person name="Fujitsuka N."/>
            <person name="Fukunaka R."/>
            <person name="Hamada M."/>
            <person name="Harada C."/>
            <person name="Hayashi A."/>
            <person name="Hijishita S."/>
            <person name="Honda M."/>
            <person name="Hosokawa S."/>
            <person name="Ichikawa Y."/>
            <person name="Idonuma A."/>
            <person name="Iijima M."/>
            <person name="Ikeda M."/>
            <person name="Ikeno M."/>
            <person name="Ito K."/>
            <person name="Ito S."/>
            <person name="Ito T."/>
            <person name="Ito Y."/>
            <person name="Ito Y."/>
            <person name="Iwabuchi A."/>
            <person name="Kamiya K."/>
            <person name="Karasawa W."/>
            <person name="Kurita K."/>
            <person name="Katagiri S."/>
            <person name="Kikuta A."/>
            <person name="Kobayashi H."/>
            <person name="Kobayashi N."/>
            <person name="Machita K."/>
            <person name="Maehara T."/>
            <person name="Masukawa M."/>
            <person name="Mizubayashi T."/>
            <person name="Mukai Y."/>
            <person name="Nagasaki H."/>
            <person name="Nagata Y."/>
            <person name="Naito S."/>
            <person name="Nakashima M."/>
            <person name="Nakama Y."/>
            <person name="Nakamichi Y."/>
            <person name="Nakamura M."/>
            <person name="Meguro A."/>
            <person name="Negishi M."/>
            <person name="Ohta I."/>
            <person name="Ohta T."/>
            <person name="Okamoto M."/>
            <person name="Ono N."/>
            <person name="Saji S."/>
            <person name="Sakaguchi M."/>
            <person name="Sakai K."/>
            <person name="Shibata M."/>
            <person name="Shimokawa T."/>
            <person name="Song J."/>
            <person name="Takazaki Y."/>
            <person name="Terasawa K."/>
            <person name="Tsugane M."/>
            <person name="Tsuji K."/>
            <person name="Ueda S."/>
            <person name="Waki K."/>
            <person name="Yamagata H."/>
            <person name="Yamamoto M."/>
            <person name="Yamamoto S."/>
            <person name="Yamane H."/>
            <person name="Yoshiki S."/>
            <person name="Yoshihara R."/>
            <person name="Yukawa K."/>
            <person name="Zhong H."/>
            <person name="Yano M."/>
            <person name="Yuan Q."/>
            <person name="Ouyang S."/>
            <person name="Liu J."/>
            <person name="Jones K.M."/>
            <person name="Gansberger K."/>
            <person name="Moffat K."/>
            <person name="Hill J."/>
            <person name="Bera J."/>
            <person name="Fadrosh D."/>
            <person name="Jin S."/>
            <person name="Johri S."/>
            <person name="Kim M."/>
            <person name="Overton L."/>
            <person name="Reardon M."/>
            <person name="Tsitrin T."/>
            <person name="Vuong H."/>
            <person name="Weaver B."/>
            <person name="Ciecko A."/>
            <person name="Tallon L."/>
            <person name="Jackson J."/>
            <person name="Pai G."/>
            <person name="Aken S.V."/>
            <person name="Utterback T."/>
            <person name="Reidmuller S."/>
            <person name="Feldblyum T."/>
            <person name="Hsiao J."/>
            <person name="Zismann V."/>
            <person name="Iobst S."/>
            <person name="de Vazeille A.R."/>
            <person name="Buell C.R."/>
            <person name="Ying K."/>
            <person name="Li Y."/>
            <person name="Lu T."/>
            <person name="Huang Y."/>
            <person name="Zhao Q."/>
            <person name="Feng Q."/>
            <person name="Zhang L."/>
            <person name="Zhu J."/>
            <person name="Weng Q."/>
            <person name="Mu J."/>
            <person name="Lu Y."/>
            <person name="Fan D."/>
            <person name="Liu Y."/>
            <person name="Guan J."/>
            <person name="Zhang Y."/>
            <person name="Yu S."/>
            <person name="Liu X."/>
            <person name="Zhang Y."/>
            <person name="Hong G."/>
            <person name="Han B."/>
            <person name="Choisne N."/>
            <person name="Demange N."/>
            <person name="Orjeda G."/>
            <person name="Samain S."/>
            <person name="Cattolico L."/>
            <person name="Pelletier E."/>
            <person name="Couloux A."/>
            <person name="Segurens B."/>
            <person name="Wincker P."/>
            <person name="D'Hont A."/>
            <person name="Scarpelli C."/>
            <person name="Weissenbach J."/>
            <person name="Salanoubat M."/>
            <person name="Quetier F."/>
            <person name="Yu Y."/>
            <person name="Kim H.R."/>
            <person name="Rambo T."/>
            <person name="Currie J."/>
            <person name="Collura K."/>
            <person name="Luo M."/>
            <person name="Yang T."/>
            <person name="Ammiraju J.S.S."/>
            <person name="Engler F."/>
            <person name="Soderlund C."/>
            <person name="Wing R.A."/>
            <person name="Palmer L.E."/>
            <person name="de la Bastide M."/>
            <person name="Spiegel L."/>
            <person name="Nascimento L."/>
            <person name="Zutavern T."/>
            <person name="O'Shaughnessy A."/>
            <person name="Dike S."/>
            <person name="Dedhia N."/>
            <person name="Preston R."/>
            <person name="Balija V."/>
            <person name="McCombie W.R."/>
            <person name="Chow T."/>
            <person name="Chen H."/>
            <person name="Chung M."/>
            <person name="Chen C."/>
            <person name="Shaw J."/>
            <person name="Wu H."/>
            <person name="Hsiao K."/>
            <person name="Chao Y."/>
            <person name="Chu M."/>
            <person name="Cheng C."/>
            <person name="Hour A."/>
            <person name="Lee P."/>
            <person name="Lin S."/>
            <person name="Lin Y."/>
            <person name="Liou J."/>
            <person name="Liu S."/>
            <person name="Hsing Y."/>
            <person name="Raghuvanshi S."/>
            <person name="Mohanty A."/>
            <person name="Bharti A.K."/>
            <person name="Gaur A."/>
            <person name="Gupta V."/>
            <person name="Kumar D."/>
            <person name="Ravi V."/>
            <person name="Vij S."/>
            <person name="Kapur A."/>
            <person name="Khurana P."/>
            <person name="Khurana P."/>
            <person name="Khurana J.P."/>
            <person name="Tyagi A.K."/>
            <person name="Gaikwad K."/>
            <person name="Singh A."/>
            <person name="Dalal V."/>
            <person name="Srivastava S."/>
            <person name="Dixit A."/>
            <person name="Pal A.K."/>
            <person name="Ghazi I.A."/>
            <person name="Yadav M."/>
            <person name="Pandit A."/>
            <person name="Bhargava A."/>
            <person name="Sureshbabu K."/>
            <person name="Batra K."/>
            <person name="Sharma T.R."/>
            <person name="Mohapatra T."/>
            <person name="Singh N.K."/>
            <person name="Messing J."/>
            <person name="Nelson A.B."/>
            <person name="Fuks G."/>
            <person name="Kavchok S."/>
            <person name="Keizer G."/>
            <person name="Linton E."/>
            <person name="Llaca V."/>
            <person name="Song R."/>
            <person name="Tanyolac B."/>
            <person name="Young S."/>
            <person name="Ho-Il K."/>
            <person name="Hahn J.H."/>
            <person name="Sangsakoo G."/>
            <person name="Vanavichit A."/>
            <person name="de Mattos Luiz.A.T."/>
            <person name="Zimmer P.D."/>
            <person name="Malone G."/>
            <person name="Dellagostin O."/>
            <person name="de Oliveira A.C."/>
            <person name="Bevan M."/>
            <person name="Bancroft I."/>
            <person name="Minx P."/>
            <person name="Cordum H."/>
            <person name="Wilson R."/>
            <person name="Cheng Z."/>
            <person name="Jin W."/>
            <person name="Jiang J."/>
            <person name="Leong S.A."/>
            <person name="Iwama H."/>
            <person name="Gojobori T."/>
            <person name="Itoh T."/>
            <person name="Niimura Y."/>
            <person name="Fujii Y."/>
            <person name="Habara T."/>
            <person name="Sakai H."/>
            <person name="Sato Y."/>
            <person name="Wilson G."/>
            <person name="Kumar K."/>
            <person name="McCouch S."/>
            <person name="Juretic N."/>
            <person name="Hoen D."/>
            <person name="Wright S."/>
            <person name="Bruskiewich R."/>
            <person name="Bureau T."/>
            <person name="Miyao A."/>
            <person name="Hirochika H."/>
            <person name="Nishikawa T."/>
            <person name="Kadowaki K."/>
            <person name="Sugiura M."/>
            <person name="Burr B."/>
            <person name="Sasaki T."/>
        </authorList>
    </citation>
    <scope>NUCLEOTIDE SEQUENCE [LARGE SCALE GENOMIC DNA]</scope>
    <source>
        <strain evidence="2">cv. Nipponbare</strain>
    </source>
</reference>
<protein>
    <submittedName>
        <fullName evidence="1">Os01g0250401 protein</fullName>
    </submittedName>
</protein>
<dbReference type="AlphaFoldDB" id="A0A0N7KCN9"/>
<evidence type="ECO:0000313" key="1">
    <source>
        <dbReference type="EMBL" id="BAS71345.1"/>
    </source>
</evidence>